<keyword evidence="3" id="KW-0597">Phosphoprotein</keyword>
<organism evidence="11 12">
    <name type="scientific">Planotetraspora phitsanulokensis</name>
    <dbReference type="NCBI Taxonomy" id="575192"/>
    <lineage>
        <taxon>Bacteria</taxon>
        <taxon>Bacillati</taxon>
        <taxon>Actinomycetota</taxon>
        <taxon>Actinomycetes</taxon>
        <taxon>Streptosporangiales</taxon>
        <taxon>Streptosporangiaceae</taxon>
        <taxon>Planotetraspora</taxon>
    </lineage>
</organism>
<evidence type="ECO:0000256" key="1">
    <source>
        <dbReference type="ARBA" id="ARBA00000085"/>
    </source>
</evidence>
<keyword evidence="12" id="KW-1185">Reference proteome</keyword>
<evidence type="ECO:0000259" key="10">
    <source>
        <dbReference type="Pfam" id="PF07730"/>
    </source>
</evidence>
<keyword evidence="4" id="KW-0808">Transferase</keyword>
<dbReference type="InterPro" id="IPR036890">
    <property type="entry name" value="HATPase_C_sf"/>
</dbReference>
<dbReference type="Gene3D" id="3.30.565.10">
    <property type="entry name" value="Histidine kinase-like ATPase, C-terminal domain"/>
    <property type="match status" value="1"/>
</dbReference>
<evidence type="ECO:0000256" key="7">
    <source>
        <dbReference type="ARBA" id="ARBA00022840"/>
    </source>
</evidence>
<evidence type="ECO:0000256" key="2">
    <source>
        <dbReference type="ARBA" id="ARBA00012438"/>
    </source>
</evidence>
<dbReference type="InterPro" id="IPR011712">
    <property type="entry name" value="Sig_transdc_His_kin_sub3_dim/P"/>
</dbReference>
<dbReference type="CDD" id="cd16917">
    <property type="entry name" value="HATPase_UhpB-NarQ-NarX-like"/>
    <property type="match status" value="1"/>
</dbReference>
<dbReference type="PANTHER" id="PTHR24421">
    <property type="entry name" value="NITRATE/NITRITE SENSOR PROTEIN NARX-RELATED"/>
    <property type="match status" value="1"/>
</dbReference>
<proteinExistence type="predicted"/>
<dbReference type="Gene3D" id="1.20.5.1930">
    <property type="match status" value="1"/>
</dbReference>
<protein>
    <recommendedName>
        <fullName evidence="2">histidine kinase</fullName>
        <ecNumber evidence="2">2.7.13.3</ecNumber>
    </recommendedName>
</protein>
<evidence type="ECO:0000313" key="12">
    <source>
        <dbReference type="Proteomes" id="UP000622547"/>
    </source>
</evidence>
<feature type="domain" description="Signal transduction histidine kinase subgroup 3 dimerisation and phosphoacceptor" evidence="10">
    <location>
        <begin position="158"/>
        <end position="223"/>
    </location>
</feature>
<dbReference type="EC" id="2.7.13.3" evidence="2"/>
<dbReference type="InterPro" id="IPR050482">
    <property type="entry name" value="Sensor_HK_TwoCompSys"/>
</dbReference>
<feature type="transmembrane region" description="Helical" evidence="9">
    <location>
        <begin position="56"/>
        <end position="75"/>
    </location>
</feature>
<comment type="catalytic activity">
    <reaction evidence="1">
        <text>ATP + protein L-histidine = ADP + protein N-phospho-L-histidine.</text>
        <dbReference type="EC" id="2.7.13.3"/>
    </reaction>
</comment>
<comment type="caution">
    <text evidence="11">The sequence shown here is derived from an EMBL/GenBank/DDBJ whole genome shotgun (WGS) entry which is preliminary data.</text>
</comment>
<dbReference type="GO" id="GO:0005524">
    <property type="term" value="F:ATP binding"/>
    <property type="evidence" value="ECO:0007669"/>
    <property type="project" value="UniProtKB-KW"/>
</dbReference>
<dbReference type="PANTHER" id="PTHR24421:SF10">
    <property type="entry name" value="NITRATE_NITRITE SENSOR PROTEIN NARQ"/>
    <property type="match status" value="1"/>
</dbReference>
<evidence type="ECO:0000256" key="8">
    <source>
        <dbReference type="ARBA" id="ARBA00023012"/>
    </source>
</evidence>
<dbReference type="SUPFAM" id="SSF55874">
    <property type="entry name" value="ATPase domain of HSP90 chaperone/DNA topoisomerase II/histidine kinase"/>
    <property type="match status" value="1"/>
</dbReference>
<evidence type="ECO:0000256" key="6">
    <source>
        <dbReference type="ARBA" id="ARBA00022777"/>
    </source>
</evidence>
<accession>A0A8J3XFC4</accession>
<keyword evidence="5" id="KW-0547">Nucleotide-binding</keyword>
<name>A0A8J3XFC4_9ACTN</name>
<keyword evidence="9" id="KW-1133">Transmembrane helix</keyword>
<gene>
    <name evidence="11" type="ORF">Pph01_37970</name>
</gene>
<feature type="transmembrane region" description="Helical" evidence="9">
    <location>
        <begin position="29"/>
        <end position="47"/>
    </location>
</feature>
<dbReference type="GO" id="GO:0000155">
    <property type="term" value="F:phosphorelay sensor kinase activity"/>
    <property type="evidence" value="ECO:0007669"/>
    <property type="project" value="InterPro"/>
</dbReference>
<dbReference type="AlphaFoldDB" id="A0A8J3XFC4"/>
<feature type="transmembrane region" description="Helical" evidence="9">
    <location>
        <begin position="122"/>
        <end position="139"/>
    </location>
</feature>
<keyword evidence="6 11" id="KW-0418">Kinase</keyword>
<keyword evidence="9" id="KW-0812">Transmembrane</keyword>
<evidence type="ECO:0000256" key="9">
    <source>
        <dbReference type="SAM" id="Phobius"/>
    </source>
</evidence>
<evidence type="ECO:0000313" key="11">
    <source>
        <dbReference type="EMBL" id="GII38794.1"/>
    </source>
</evidence>
<keyword evidence="8" id="KW-0902">Two-component regulatory system</keyword>
<dbReference type="Proteomes" id="UP000622547">
    <property type="component" value="Unassembled WGS sequence"/>
</dbReference>
<dbReference type="Pfam" id="PF07730">
    <property type="entry name" value="HisKA_3"/>
    <property type="match status" value="1"/>
</dbReference>
<evidence type="ECO:0000256" key="5">
    <source>
        <dbReference type="ARBA" id="ARBA00022741"/>
    </source>
</evidence>
<keyword evidence="9" id="KW-0472">Membrane</keyword>
<evidence type="ECO:0000256" key="4">
    <source>
        <dbReference type="ARBA" id="ARBA00022679"/>
    </source>
</evidence>
<dbReference type="GO" id="GO:0016020">
    <property type="term" value="C:membrane"/>
    <property type="evidence" value="ECO:0007669"/>
    <property type="project" value="InterPro"/>
</dbReference>
<dbReference type="EMBL" id="BOOP01000018">
    <property type="protein sequence ID" value="GII38794.1"/>
    <property type="molecule type" value="Genomic_DNA"/>
</dbReference>
<sequence>MFLLRLAAVAAFAVAVVRARPQPALTWPHVIDGLLAAGFVILAFLALQRRDRPRPVVLLTAYAMVTVAVALQIIAPHSPALTAVFVSIGVIAVRLPPAHSLPMTTAALAVLTLSAQSQDRSVSWDVIAFTVVVYLIAYVRRTTVAARAAEEREAVLAERARIARDIHDILAHSLSAQLLHLEGARLLLRADRSGEALERVDLARDMAKQGLEEARRAITALRGDVPPLAEAVSALTGEFQAATGVGCELTLTGETRRLDPETELTIIRTAQEALTNVRRHAPGVAPDVRLTFGPASCSLEVTNELAASPGTPGSGYGVVGMRERAKLLGGSLEAGEHDGVFRVRLEVPA</sequence>
<dbReference type="GO" id="GO:0046983">
    <property type="term" value="F:protein dimerization activity"/>
    <property type="evidence" value="ECO:0007669"/>
    <property type="project" value="InterPro"/>
</dbReference>
<reference evidence="11 12" key="1">
    <citation type="submission" date="2021-01" db="EMBL/GenBank/DDBJ databases">
        <title>Whole genome shotgun sequence of Planotetraspora phitsanulokensis NBRC 104273.</title>
        <authorList>
            <person name="Komaki H."/>
            <person name="Tamura T."/>
        </authorList>
    </citation>
    <scope>NUCLEOTIDE SEQUENCE [LARGE SCALE GENOMIC DNA]</scope>
    <source>
        <strain evidence="11 12">NBRC 104273</strain>
    </source>
</reference>
<evidence type="ECO:0000256" key="3">
    <source>
        <dbReference type="ARBA" id="ARBA00022553"/>
    </source>
</evidence>
<keyword evidence="7" id="KW-0067">ATP-binding</keyword>